<accession>A0A6J5NUK8</accession>
<sequence>MVGYRWEINMSGMKLLVNGSHGVYVPQVFFKSLDLDLWNGIDDEDSAILEDGPDHDQYWSVWDDILCNASFTHGGKTWKLWQDGDLWAYCEELMTDEEYFGFFGEHRSKFEFDSDSRWETDNWYDTSAELN</sequence>
<name>A0A6J5NUK8_9CAUD</name>
<gene>
    <name evidence="1" type="ORF">UFOVP787_86</name>
</gene>
<reference evidence="1" key="1">
    <citation type="submission" date="2020-04" db="EMBL/GenBank/DDBJ databases">
        <authorList>
            <person name="Chiriac C."/>
            <person name="Salcher M."/>
            <person name="Ghai R."/>
            <person name="Kavagutti S V."/>
        </authorList>
    </citation>
    <scope>NUCLEOTIDE SEQUENCE</scope>
</reference>
<organism evidence="1">
    <name type="scientific">uncultured Caudovirales phage</name>
    <dbReference type="NCBI Taxonomy" id="2100421"/>
    <lineage>
        <taxon>Viruses</taxon>
        <taxon>Duplodnaviria</taxon>
        <taxon>Heunggongvirae</taxon>
        <taxon>Uroviricota</taxon>
        <taxon>Caudoviricetes</taxon>
        <taxon>Peduoviridae</taxon>
        <taxon>Maltschvirus</taxon>
        <taxon>Maltschvirus maltsch</taxon>
    </lineage>
</organism>
<dbReference type="EMBL" id="LR796734">
    <property type="protein sequence ID" value="CAB4162673.1"/>
    <property type="molecule type" value="Genomic_DNA"/>
</dbReference>
<protein>
    <submittedName>
        <fullName evidence="1">Uncharacterized protein</fullName>
    </submittedName>
</protein>
<proteinExistence type="predicted"/>
<evidence type="ECO:0000313" key="1">
    <source>
        <dbReference type="EMBL" id="CAB4162673.1"/>
    </source>
</evidence>